<protein>
    <submittedName>
        <fullName evidence="1">Uncharacterized protein</fullName>
    </submittedName>
</protein>
<dbReference type="Proteomes" id="UP000518752">
    <property type="component" value="Unassembled WGS sequence"/>
</dbReference>
<keyword evidence="2" id="KW-1185">Reference proteome</keyword>
<reference evidence="1 2" key="1">
    <citation type="journal article" date="2020" name="ISME J.">
        <title>Uncovering the hidden diversity of litter-decomposition mechanisms in mushroom-forming fungi.</title>
        <authorList>
            <person name="Floudas D."/>
            <person name="Bentzer J."/>
            <person name="Ahren D."/>
            <person name="Johansson T."/>
            <person name="Persson P."/>
            <person name="Tunlid A."/>
        </authorList>
    </citation>
    <scope>NUCLEOTIDE SEQUENCE [LARGE SCALE GENOMIC DNA]</scope>
    <source>
        <strain evidence="1 2">CBS 406.79</strain>
    </source>
</reference>
<gene>
    <name evidence="1" type="ORF">D9757_011207</name>
</gene>
<evidence type="ECO:0000313" key="1">
    <source>
        <dbReference type="EMBL" id="KAF5375792.1"/>
    </source>
</evidence>
<name>A0A8H5H307_9AGAR</name>
<dbReference type="AlphaFoldDB" id="A0A8H5H307"/>
<proteinExistence type="predicted"/>
<sequence length="400" mass="45229">MPAGPSLEADLADTKNVLQHSAEVDARKEKKSRKFKLLGKVINQSEAVVSSVPDDLAPGASLALQLVQSEIDKMSTRSEILLNALGELQKIHPFVSIAVLALRTAIKLEVTRRDNDRRVLTIRIAMNDLFTVILLIKDIPRDSDKPDLNNLSIKSRFEGRLEVIAADIQNCARDCDIFQGKHTIVKFFTSPEWEKRFEDILTSFKQHQQNIHGDLTILIGAGMKEAQTMLMKISETTSMTLLLQLLRSPKEQELQRFVEENGGPARFLEDNQLMQELVIKTGDSETMSLNELTELSNEIKREVKKTVKESIEENFELFSGKFLAQQGQLKDHLDTSIQREGDRIIHEFGADAHKRVADMVGNDVIQIMAHRLIKISMDRTLDRFGETWCAEVLILFQNAA</sequence>
<dbReference type="EMBL" id="JAACJN010000094">
    <property type="protein sequence ID" value="KAF5375792.1"/>
    <property type="molecule type" value="Genomic_DNA"/>
</dbReference>
<accession>A0A8H5H307</accession>
<organism evidence="1 2">
    <name type="scientific">Collybiopsis confluens</name>
    <dbReference type="NCBI Taxonomy" id="2823264"/>
    <lineage>
        <taxon>Eukaryota</taxon>
        <taxon>Fungi</taxon>
        <taxon>Dikarya</taxon>
        <taxon>Basidiomycota</taxon>
        <taxon>Agaricomycotina</taxon>
        <taxon>Agaricomycetes</taxon>
        <taxon>Agaricomycetidae</taxon>
        <taxon>Agaricales</taxon>
        <taxon>Marasmiineae</taxon>
        <taxon>Omphalotaceae</taxon>
        <taxon>Collybiopsis</taxon>
    </lineage>
</organism>
<comment type="caution">
    <text evidence="1">The sequence shown here is derived from an EMBL/GenBank/DDBJ whole genome shotgun (WGS) entry which is preliminary data.</text>
</comment>
<evidence type="ECO:0000313" key="2">
    <source>
        <dbReference type="Proteomes" id="UP000518752"/>
    </source>
</evidence>
<dbReference type="OrthoDB" id="2122982at2759"/>